<keyword evidence="1" id="KW-0238">DNA-binding</keyword>
<dbReference type="SUPFAM" id="SSF47413">
    <property type="entry name" value="lambda repressor-like DNA-binding domains"/>
    <property type="match status" value="1"/>
</dbReference>
<accession>A0ABX5IWM7</accession>
<proteinExistence type="predicted"/>
<dbReference type="CDD" id="cd02209">
    <property type="entry name" value="cupin_XRE_C"/>
    <property type="match status" value="1"/>
</dbReference>
<dbReference type="SUPFAM" id="SSF51182">
    <property type="entry name" value="RmlC-like cupins"/>
    <property type="match status" value="1"/>
</dbReference>
<feature type="domain" description="HTH cro/C1-type" evidence="3">
    <location>
        <begin position="59"/>
        <end position="113"/>
    </location>
</feature>
<evidence type="ECO:0000313" key="4">
    <source>
        <dbReference type="EMBL" id="PTL89192.1"/>
    </source>
</evidence>
<name>A0ABX5IWM7_9GAMM</name>
<feature type="region of interest" description="Disordered" evidence="2">
    <location>
        <begin position="32"/>
        <end position="53"/>
    </location>
</feature>
<sequence length="234" mass="26082">MRIAYTQYSVKIIKKDQQSTLFLEKFKTKASEASMSDTVTPPPRVRERPRKAGSIGTNLKALRNDRGLTIAQMAEASGSSAASISRIENGRLSPTYDVIVKLAAALEVDVSELFYHNERSALSGWRTLTRAGQGPVVETPNYRFELLCNDMVAKDFLVFSTTVLNTSIEEFGELQRHAGHEQIVVQQGEVEVWTEHYEPTRLKVADSMSFDSQMGHAVISVGEQPARILWICTS</sequence>
<dbReference type="PROSITE" id="PS50943">
    <property type="entry name" value="HTH_CROC1"/>
    <property type="match status" value="1"/>
</dbReference>
<dbReference type="InterPro" id="IPR013096">
    <property type="entry name" value="Cupin_2"/>
</dbReference>
<keyword evidence="5" id="KW-1185">Reference proteome</keyword>
<comment type="caution">
    <text evidence="4">The sequence shown here is derived from an EMBL/GenBank/DDBJ whole genome shotgun (WGS) entry which is preliminary data.</text>
</comment>
<dbReference type="InterPro" id="IPR014710">
    <property type="entry name" value="RmlC-like_jellyroll"/>
</dbReference>
<evidence type="ECO:0000256" key="2">
    <source>
        <dbReference type="SAM" id="MobiDB-lite"/>
    </source>
</evidence>
<dbReference type="Proteomes" id="UP000241895">
    <property type="component" value="Unassembled WGS sequence"/>
</dbReference>
<dbReference type="InterPro" id="IPR011051">
    <property type="entry name" value="RmlC_Cupin_sf"/>
</dbReference>
<dbReference type="PANTHER" id="PTHR46797:SF20">
    <property type="entry name" value="BLR4304 PROTEIN"/>
    <property type="match status" value="1"/>
</dbReference>
<dbReference type="InterPro" id="IPR010982">
    <property type="entry name" value="Lambda_DNA-bd_dom_sf"/>
</dbReference>
<dbReference type="InterPro" id="IPR001387">
    <property type="entry name" value="Cro/C1-type_HTH"/>
</dbReference>
<reference evidence="4 5" key="1">
    <citation type="submission" date="2018-03" db="EMBL/GenBank/DDBJ databases">
        <authorList>
            <person name="Zhou J."/>
            <person name="Li X."/>
            <person name="Xue M."/>
            <person name="Yin J."/>
        </authorList>
    </citation>
    <scope>NUCLEOTIDE SEQUENCE [LARGE SCALE GENOMIC DNA]</scope>
    <source>
        <strain evidence="4 5">SYSU ZJ2214</strain>
    </source>
</reference>
<dbReference type="CDD" id="cd00093">
    <property type="entry name" value="HTH_XRE"/>
    <property type="match status" value="1"/>
</dbReference>
<dbReference type="InterPro" id="IPR050807">
    <property type="entry name" value="TransReg_Diox_bact_type"/>
</dbReference>
<evidence type="ECO:0000259" key="3">
    <source>
        <dbReference type="PROSITE" id="PS50943"/>
    </source>
</evidence>
<dbReference type="PANTHER" id="PTHR46797">
    <property type="entry name" value="HTH-TYPE TRANSCRIPTIONAL REGULATOR"/>
    <property type="match status" value="1"/>
</dbReference>
<dbReference type="Gene3D" id="1.10.260.40">
    <property type="entry name" value="lambda repressor-like DNA-binding domains"/>
    <property type="match status" value="1"/>
</dbReference>
<dbReference type="SMART" id="SM00530">
    <property type="entry name" value="HTH_XRE"/>
    <property type="match status" value="1"/>
</dbReference>
<evidence type="ECO:0000313" key="5">
    <source>
        <dbReference type="Proteomes" id="UP000241895"/>
    </source>
</evidence>
<evidence type="ECO:0000256" key="1">
    <source>
        <dbReference type="ARBA" id="ARBA00023125"/>
    </source>
</evidence>
<dbReference type="Pfam" id="PF01381">
    <property type="entry name" value="HTH_3"/>
    <property type="match status" value="1"/>
</dbReference>
<dbReference type="Gene3D" id="2.60.120.10">
    <property type="entry name" value="Jelly Rolls"/>
    <property type="match status" value="1"/>
</dbReference>
<protein>
    <submittedName>
        <fullName evidence="4">Transcriptional regulator</fullName>
    </submittedName>
</protein>
<dbReference type="EMBL" id="PXNS01000016">
    <property type="protein sequence ID" value="PTL89192.1"/>
    <property type="molecule type" value="Genomic_DNA"/>
</dbReference>
<organism evidence="4 5">
    <name type="scientific">Halomonas litopenaei</name>
    <dbReference type="NCBI Taxonomy" id="2109328"/>
    <lineage>
        <taxon>Bacteria</taxon>
        <taxon>Pseudomonadati</taxon>
        <taxon>Pseudomonadota</taxon>
        <taxon>Gammaproteobacteria</taxon>
        <taxon>Oceanospirillales</taxon>
        <taxon>Halomonadaceae</taxon>
        <taxon>Halomonas</taxon>
    </lineage>
</organism>
<gene>
    <name evidence="4" type="ORF">C6W88_19445</name>
</gene>
<dbReference type="Pfam" id="PF07883">
    <property type="entry name" value="Cupin_2"/>
    <property type="match status" value="1"/>
</dbReference>